<dbReference type="OrthoDB" id="95390at2759"/>
<accession>A0A8T1W9P4</accession>
<keyword evidence="2" id="KW-0677">Repeat</keyword>
<keyword evidence="6" id="KW-1185">Reference proteome</keyword>
<reference evidence="5" key="1">
    <citation type="submission" date="2021-02" db="EMBL/GenBank/DDBJ databases">
        <authorList>
            <person name="Palmer J.M."/>
        </authorList>
    </citation>
    <scope>NUCLEOTIDE SEQUENCE</scope>
    <source>
        <strain evidence="5">SCRP23</strain>
    </source>
</reference>
<evidence type="ECO:0000256" key="4">
    <source>
        <dbReference type="ARBA" id="ARBA00023273"/>
    </source>
</evidence>
<evidence type="ECO:0008006" key="7">
    <source>
        <dbReference type="Google" id="ProtNLM"/>
    </source>
</evidence>
<evidence type="ECO:0000256" key="3">
    <source>
        <dbReference type="ARBA" id="ARBA00022803"/>
    </source>
</evidence>
<dbReference type="AlphaFoldDB" id="A0A8T1W9P4"/>
<dbReference type="GO" id="GO:0120170">
    <property type="term" value="F:intraciliary transport particle B binding"/>
    <property type="evidence" value="ECO:0007669"/>
    <property type="project" value="TreeGrafter"/>
</dbReference>
<gene>
    <name evidence="5" type="ORF">PHYBOEH_007178</name>
</gene>
<dbReference type="GO" id="GO:0097546">
    <property type="term" value="C:ciliary base"/>
    <property type="evidence" value="ECO:0007669"/>
    <property type="project" value="TreeGrafter"/>
</dbReference>
<comment type="caution">
    <text evidence="5">The sequence shown here is derived from an EMBL/GenBank/DDBJ whole genome shotgun (WGS) entry which is preliminary data.</text>
</comment>
<name>A0A8T1W9P4_9STRA</name>
<evidence type="ECO:0000313" key="6">
    <source>
        <dbReference type="Proteomes" id="UP000693981"/>
    </source>
</evidence>
<dbReference type="Proteomes" id="UP000693981">
    <property type="component" value="Unassembled WGS sequence"/>
</dbReference>
<protein>
    <recommendedName>
        <fullName evidence="7">Intraflagellar transport protein 56</fullName>
    </recommendedName>
</protein>
<dbReference type="EMBL" id="JAGDFL010000394">
    <property type="protein sequence ID" value="KAG7389981.1"/>
    <property type="molecule type" value="Genomic_DNA"/>
</dbReference>
<organism evidence="5 6">
    <name type="scientific">Phytophthora boehmeriae</name>
    <dbReference type="NCBI Taxonomy" id="109152"/>
    <lineage>
        <taxon>Eukaryota</taxon>
        <taxon>Sar</taxon>
        <taxon>Stramenopiles</taxon>
        <taxon>Oomycota</taxon>
        <taxon>Peronosporomycetes</taxon>
        <taxon>Peronosporales</taxon>
        <taxon>Peronosporaceae</taxon>
        <taxon>Phytophthora</taxon>
    </lineage>
</organism>
<evidence type="ECO:0000256" key="2">
    <source>
        <dbReference type="ARBA" id="ARBA00022737"/>
    </source>
</evidence>
<proteinExistence type="predicted"/>
<sequence>MYVPRRPKRDKTQQQQIARVKEKTYRQDVFDLESYVDKQDFVGALTLLRVNKRKQEEQSLSRTAKDVAYGTDHQTVRLSTWWTAYCHFHNGDFSQALEHFEGLIEAASSGGDATAADLKCWRLSRACCLFYLQDCEDAEHAAMGSSRSLLCNRLLFLLAHRRRHGEQVLLDRYEQLSRDSVEDQLALASTSFAQRNFQEATEIYKRLIAEASKKNAEGASALHVYLALCYFKLDYYDVSLELLAVYLTGHPDSFFAVNLKASCTYRLYSAQEAQSVLDNFARRFPNHPCSQAAIASVQASVTSSANAESAMSNVMQHNLAIFRVSSGEGGAAGSHAVATAERLLGPLTGHLEEAQLNLVLLYLKRREYHKAFALVEDLNPHTTAELTMKAVLHGVIGEQTHSKEHIFLAEKYFHAVGSSNENCDTIPGRQCMASYYLLRREFNEANVYLSSISTYLGADDAFNWNYGTSLAAAGSYREAEEVLLRVQNPKLRSHLVLCGWLARCYIYSGRASLAWEIYLKTENSESAFVLVKQIANDCYKAKEFFYAAKAFDVLERLVPDPENWEGKRGACIGFFHRVASGQEREHGVALSHRCEEVLKMLGSSKNVLEASKIVSVLRRWVASVL</sequence>
<dbReference type="PANTHER" id="PTHR14781:SF0">
    <property type="entry name" value="INTRAFLAGELLAR TRANSPORT PROTEIN 56"/>
    <property type="match status" value="1"/>
</dbReference>
<comment type="subcellular location">
    <subcellularLocation>
        <location evidence="1">Cell projection</location>
        <location evidence="1">Cilium</location>
    </subcellularLocation>
</comment>
<keyword evidence="4" id="KW-0966">Cell projection</keyword>
<evidence type="ECO:0000256" key="1">
    <source>
        <dbReference type="ARBA" id="ARBA00004138"/>
    </source>
</evidence>
<dbReference type="GO" id="GO:0030992">
    <property type="term" value="C:intraciliary transport particle B"/>
    <property type="evidence" value="ECO:0007669"/>
    <property type="project" value="TreeGrafter"/>
</dbReference>
<evidence type="ECO:0000313" key="5">
    <source>
        <dbReference type="EMBL" id="KAG7389981.1"/>
    </source>
</evidence>
<dbReference type="GO" id="GO:0035735">
    <property type="term" value="P:intraciliary transport involved in cilium assembly"/>
    <property type="evidence" value="ECO:0007669"/>
    <property type="project" value="TreeGrafter"/>
</dbReference>
<dbReference type="GO" id="GO:0036064">
    <property type="term" value="C:ciliary basal body"/>
    <property type="evidence" value="ECO:0007669"/>
    <property type="project" value="TreeGrafter"/>
</dbReference>
<dbReference type="PANTHER" id="PTHR14781">
    <property type="entry name" value="INTRAFLAGELLAR TRANSPORT PROTEIN 56"/>
    <property type="match status" value="1"/>
</dbReference>
<keyword evidence="3" id="KW-0802">TPR repeat</keyword>
<dbReference type="GO" id="GO:0035720">
    <property type="term" value="P:intraciliary anterograde transport"/>
    <property type="evidence" value="ECO:0007669"/>
    <property type="project" value="TreeGrafter"/>
</dbReference>
<dbReference type="InterPro" id="IPR030511">
    <property type="entry name" value="TTC26"/>
</dbReference>